<protein>
    <recommendedName>
        <fullName evidence="1">Endo-acting ulvan lyase C-terminal domain-containing protein</fullName>
    </recommendedName>
</protein>
<accession>A0AAX2R767</accession>
<dbReference type="AlphaFoldDB" id="A0AAX2R767"/>
<gene>
    <name evidence="2" type="ORF">E1J06_16605</name>
</gene>
<evidence type="ECO:0000259" key="1">
    <source>
        <dbReference type="Pfam" id="PF26374"/>
    </source>
</evidence>
<feature type="domain" description="Endo-acting ulvan lyase C-terminal" evidence="1">
    <location>
        <begin position="826"/>
        <end position="904"/>
    </location>
</feature>
<sequence length="939" mass="106417">MKNIRILVMSLFLTGNLIHLSAQQVSESDFHSNMHPRIFVTAGDKEKLLQKIEQVGWAKDIYESLKQEVDPILVIHKKDPSYVISRMQMHWEPGKRYTHFYTEGNFIPHREGNAKYPTVRITYGRAASGSVPLAPLDKIIPYGDGALTEPVNMDRGIVKLTDASMNTLSQLDQTIPYDTVPFHKTGLGTETVNRAFIHLAWKSSILYYFTGNKDYAKLSADILWNFVRGASQQEQVNPDFEKRTGGKHSSNGYLSFETLGDTRHFATLPLAYDMIYNYLHQEYFDLEQFTKGISGEMWAPAHTEGKEWALQRFEIMFKRLIENKLNRGGALHGNWNTNEHQSAMLYALALDADTSYADGKGRAYYVNKLIYGPTTDTHGAYVDVLRANVSPATGLWPEAPAGYGQGSISQLIRFGFIYYKNGIDLLSKDPLLNKMSGSMPQMLFPNGYVTNYGDASYAGINTDQLELMMAYSKEKKDTLREKQFAALMKYAKKRELINEFYYSLFFYLPELPMVKSEPKLERTSYSSVYSLIFERNNAPDYRDALAFTLMGFGKDTGHRQPNGMNMELYGRGHVLAPDQGIGQDYWSRDTHEYKINVAGHNTVSPNGKGADNNMPQNLEILCAEPTVKDGGAPAMEISPNHQFIEAANHFYTKELKAEQRRMLSIVRTSPRNGYFVDIFSSKIIDGENKYHDYIYHNMGTGFEMYTSQGTPLPLTDAPLDSLSGKGYSYFTTLGSLETDQGFRTDFHLGVDDTHMSMFMLGAKGRTVYQLNSLFNHRYYEPSLRQLPVPAVLVRQEGEAWDKPFIAVYEPYGNGAEPQIKSIYKGRTQEQGGISKLTVKYRQSGLVDHIVYSVLPENEADYMGMRFKGTYSVLSLDGKKMKSLYIGNGISFIVKELKVVSVSGEPFNAYFELQNGILSYISDKELSIITQYDLKKQIIK</sequence>
<evidence type="ECO:0000313" key="3">
    <source>
        <dbReference type="Proteomes" id="UP000294834"/>
    </source>
</evidence>
<name>A0AAX2R767_9BACT</name>
<dbReference type="Proteomes" id="UP000294834">
    <property type="component" value="Unassembled WGS sequence"/>
</dbReference>
<dbReference type="SUPFAM" id="SSF48230">
    <property type="entry name" value="Chondroitin AC/alginate lyase"/>
    <property type="match status" value="1"/>
</dbReference>
<dbReference type="EMBL" id="SLTX01000001">
    <property type="protein sequence ID" value="TDB08874.1"/>
    <property type="molecule type" value="Genomic_DNA"/>
</dbReference>
<comment type="caution">
    <text evidence="2">The sequence shown here is derived from an EMBL/GenBank/DDBJ whole genome shotgun (WGS) entry which is preliminary data.</text>
</comment>
<dbReference type="KEGG" id="bdh:GV66_00735"/>
<dbReference type="Gene3D" id="2.70.98.70">
    <property type="match status" value="1"/>
</dbReference>
<dbReference type="InterPro" id="IPR058848">
    <property type="entry name" value="Ulvan_lyase_C"/>
</dbReference>
<evidence type="ECO:0000313" key="2">
    <source>
        <dbReference type="EMBL" id="TDB08874.1"/>
    </source>
</evidence>
<dbReference type="Pfam" id="PF26374">
    <property type="entry name" value="Ulvan_lyaseC"/>
    <property type="match status" value="1"/>
</dbReference>
<proteinExistence type="predicted"/>
<dbReference type="RefSeq" id="WP_038604573.1">
    <property type="nucleotide sequence ID" value="NZ_CP046427.1"/>
</dbReference>
<reference evidence="2 3" key="1">
    <citation type="journal article" date="2019" name="Nat. Microbiol.">
        <title>Genomic variation and strain-specific functional adaptation in the human gut microbiome during early life.</title>
        <authorList>
            <person name="Vatanen T."/>
            <person name="Plichta D.R."/>
            <person name="Somani J."/>
            <person name="Munch P.C."/>
            <person name="Arthur T.D."/>
            <person name="Hall A.B."/>
            <person name="Rudolf S."/>
            <person name="Oakeley E.J."/>
            <person name="Ke X."/>
            <person name="Young R.A."/>
            <person name="Haiser H.J."/>
            <person name="Kolde R."/>
            <person name="Yassour M."/>
            <person name="Luopajarvi K."/>
            <person name="Siljander H."/>
            <person name="Virtanen S.M."/>
            <person name="Ilonen J."/>
            <person name="Uibo R."/>
            <person name="Tillmann V."/>
            <person name="Mokurov S."/>
            <person name="Dorshakova N."/>
            <person name="Porter J.A."/>
            <person name="McHardy A.C."/>
            <person name="Lahdesmaki H."/>
            <person name="Vlamakis H."/>
            <person name="Huttenhower C."/>
            <person name="Knip M."/>
            <person name="Xavier R.J."/>
        </authorList>
    </citation>
    <scope>NUCLEOTIDE SEQUENCE [LARGE SCALE GENOMIC DNA]</scope>
    <source>
        <strain evidence="2 3">RJX1052</strain>
    </source>
</reference>
<organism evidence="2 3">
    <name type="scientific">Phocaeicola dorei</name>
    <dbReference type="NCBI Taxonomy" id="357276"/>
    <lineage>
        <taxon>Bacteria</taxon>
        <taxon>Pseudomonadati</taxon>
        <taxon>Bacteroidota</taxon>
        <taxon>Bacteroidia</taxon>
        <taxon>Bacteroidales</taxon>
        <taxon>Bacteroidaceae</taxon>
        <taxon>Phocaeicola</taxon>
    </lineage>
</organism>
<dbReference type="Gene3D" id="1.50.10.100">
    <property type="entry name" value="Chondroitin AC/alginate lyase"/>
    <property type="match status" value="1"/>
</dbReference>
<dbReference type="InterPro" id="IPR008929">
    <property type="entry name" value="Chondroitin_lyas"/>
</dbReference>